<dbReference type="PANTHER" id="PTHR30474:SF14">
    <property type="entry name" value="CELL CYCLE PROTEIN"/>
    <property type="match status" value="1"/>
</dbReference>
<evidence type="ECO:0000313" key="10">
    <source>
        <dbReference type="EMBL" id="GAA0382174.1"/>
    </source>
</evidence>
<keyword evidence="11" id="KW-1185">Reference proteome</keyword>
<comment type="pathway">
    <text evidence="2">Cell wall biogenesis; peptidoglycan biosynthesis.</text>
</comment>
<dbReference type="Pfam" id="PF01098">
    <property type="entry name" value="FTSW_RODA_SPOVE"/>
    <property type="match status" value="1"/>
</dbReference>
<keyword evidence="5 9" id="KW-1133">Transmembrane helix</keyword>
<comment type="catalytic activity">
    <reaction evidence="8">
        <text>[GlcNAc-(1-&gt;4)-Mur2Ac(oyl-L-Ala-gamma-D-Glu-L-Lys-D-Ala-D-Ala)](n)-di-trans,octa-cis-undecaprenyl diphosphate + beta-D-GlcNAc-(1-&gt;4)-Mur2Ac(oyl-L-Ala-gamma-D-Glu-L-Lys-D-Ala-D-Ala)-di-trans,octa-cis-undecaprenyl diphosphate = [GlcNAc-(1-&gt;4)-Mur2Ac(oyl-L-Ala-gamma-D-Glu-L-Lys-D-Ala-D-Ala)](n+1)-di-trans,octa-cis-undecaprenyl diphosphate + di-trans,octa-cis-undecaprenyl diphosphate + H(+)</text>
        <dbReference type="Rhea" id="RHEA:23708"/>
        <dbReference type="Rhea" id="RHEA-COMP:9602"/>
        <dbReference type="Rhea" id="RHEA-COMP:9603"/>
        <dbReference type="ChEBI" id="CHEBI:15378"/>
        <dbReference type="ChEBI" id="CHEBI:58405"/>
        <dbReference type="ChEBI" id="CHEBI:60033"/>
        <dbReference type="ChEBI" id="CHEBI:78435"/>
        <dbReference type="EC" id="2.4.99.28"/>
    </reaction>
</comment>
<evidence type="ECO:0000313" key="11">
    <source>
        <dbReference type="Proteomes" id="UP001500063"/>
    </source>
</evidence>
<dbReference type="PANTHER" id="PTHR30474">
    <property type="entry name" value="CELL CYCLE PROTEIN"/>
    <property type="match status" value="1"/>
</dbReference>
<dbReference type="NCBIfam" id="TIGR02210">
    <property type="entry name" value="rodA_shape"/>
    <property type="match status" value="1"/>
</dbReference>
<dbReference type="Proteomes" id="UP001500063">
    <property type="component" value="Unassembled WGS sequence"/>
</dbReference>
<dbReference type="InterPro" id="IPR001182">
    <property type="entry name" value="FtsW/RodA"/>
</dbReference>
<evidence type="ECO:0000256" key="8">
    <source>
        <dbReference type="ARBA" id="ARBA00049902"/>
    </source>
</evidence>
<gene>
    <name evidence="10" type="primary">rodA_2</name>
    <name evidence="10" type="ORF">GCM10010319_70780</name>
</gene>
<feature type="transmembrane region" description="Helical" evidence="9">
    <location>
        <begin position="390"/>
        <end position="410"/>
    </location>
</feature>
<feature type="transmembrane region" description="Helical" evidence="9">
    <location>
        <begin position="53"/>
        <end position="73"/>
    </location>
</feature>
<proteinExistence type="predicted"/>
<feature type="transmembrane region" description="Helical" evidence="9">
    <location>
        <begin position="352"/>
        <end position="370"/>
    </location>
</feature>
<accession>A0ABP3HX85</accession>
<keyword evidence="6 9" id="KW-0472">Membrane</keyword>
<protein>
    <recommendedName>
        <fullName evidence="7">peptidoglycan glycosyltransferase</fullName>
        <ecNumber evidence="7">2.4.99.28</ecNumber>
    </recommendedName>
</protein>
<evidence type="ECO:0000256" key="3">
    <source>
        <dbReference type="ARBA" id="ARBA00022692"/>
    </source>
</evidence>
<dbReference type="InterPro" id="IPR018365">
    <property type="entry name" value="Cell_cycle_FtsW-rel_CS"/>
</dbReference>
<feature type="transmembrane region" description="Helical" evidence="9">
    <location>
        <begin position="93"/>
        <end position="111"/>
    </location>
</feature>
<dbReference type="PROSITE" id="PS00428">
    <property type="entry name" value="FTSW_RODA_SPOVE"/>
    <property type="match status" value="1"/>
</dbReference>
<evidence type="ECO:0000256" key="9">
    <source>
        <dbReference type="SAM" id="Phobius"/>
    </source>
</evidence>
<dbReference type="EC" id="2.4.99.28" evidence="7"/>
<feature type="transmembrane region" description="Helical" evidence="9">
    <location>
        <begin position="233"/>
        <end position="254"/>
    </location>
</feature>
<reference evidence="11" key="1">
    <citation type="journal article" date="2019" name="Int. J. Syst. Evol. Microbiol.">
        <title>The Global Catalogue of Microorganisms (GCM) 10K type strain sequencing project: providing services to taxonomists for standard genome sequencing and annotation.</title>
        <authorList>
            <consortium name="The Broad Institute Genomics Platform"/>
            <consortium name="The Broad Institute Genome Sequencing Center for Infectious Disease"/>
            <person name="Wu L."/>
            <person name="Ma J."/>
        </authorList>
    </citation>
    <scope>NUCLEOTIDE SEQUENCE [LARGE SCALE GENOMIC DNA]</scope>
    <source>
        <strain evidence="11">JCM 4565</strain>
    </source>
</reference>
<feature type="transmembrane region" description="Helical" evidence="9">
    <location>
        <begin position="210"/>
        <end position="226"/>
    </location>
</feature>
<evidence type="ECO:0000256" key="2">
    <source>
        <dbReference type="ARBA" id="ARBA00004752"/>
    </source>
</evidence>
<dbReference type="EMBL" id="BAAABW010000044">
    <property type="protein sequence ID" value="GAA0382174.1"/>
    <property type="molecule type" value="Genomic_DNA"/>
</dbReference>
<dbReference type="InterPro" id="IPR011923">
    <property type="entry name" value="RodA/MrdB"/>
</dbReference>
<keyword evidence="3 9" id="KW-0812">Transmembrane</keyword>
<evidence type="ECO:0000256" key="7">
    <source>
        <dbReference type="ARBA" id="ARBA00044770"/>
    </source>
</evidence>
<organism evidence="10 11">
    <name type="scientific">Streptomyces blastmyceticus</name>
    <dbReference type="NCBI Taxonomy" id="68180"/>
    <lineage>
        <taxon>Bacteria</taxon>
        <taxon>Bacillati</taxon>
        <taxon>Actinomycetota</taxon>
        <taxon>Actinomycetes</taxon>
        <taxon>Kitasatosporales</taxon>
        <taxon>Streptomycetaceae</taxon>
        <taxon>Streptomyces</taxon>
    </lineage>
</organism>
<sequence length="420" mass="43787">MLPCHGPVVAARLCPLSEPRAVTVNFPLAARPAGRGRHLQLWGRLSPLWRLDWILLGAVVALGSTGALLAWSATRYRQVALGADPDLYLERHLLNLALGLVLCAAVTAVDYRRSRGYAPVFYGAAVLFLATVLTPLASTVNGAHSWIVLGAGFSLQPSEFVKPAVVVMLAALLTEAREARCGEVPRTRQVAASLALVAVPAAVIMASHELGTSLVLVAITVGLLYASGVPGRILGVLGALAAAAATAVVTLHLLSAYQLNRFAAFADPNLDPSGVGYNTQQARIAIGAGGLLGQGLFHGDQTTGGFVPEQQTDFIFTVAGEELGFLGAGAVIALLGVVLWRALAIARRAEDMYATLLAVGIVCWLAFQSFENIGMTLGIMPVAGIPLPLVSYGGSSMFAVCLAVGLLQSIQLVSTRPRSA</sequence>
<evidence type="ECO:0000256" key="1">
    <source>
        <dbReference type="ARBA" id="ARBA00004141"/>
    </source>
</evidence>
<keyword evidence="4" id="KW-0133">Cell shape</keyword>
<name>A0ABP3HX85_9ACTN</name>
<feature type="transmembrane region" description="Helical" evidence="9">
    <location>
        <begin position="323"/>
        <end position="340"/>
    </location>
</feature>
<evidence type="ECO:0000256" key="6">
    <source>
        <dbReference type="ARBA" id="ARBA00023136"/>
    </source>
</evidence>
<feature type="transmembrane region" description="Helical" evidence="9">
    <location>
        <begin position="120"/>
        <end position="140"/>
    </location>
</feature>
<evidence type="ECO:0000256" key="4">
    <source>
        <dbReference type="ARBA" id="ARBA00022960"/>
    </source>
</evidence>
<evidence type="ECO:0000256" key="5">
    <source>
        <dbReference type="ARBA" id="ARBA00022989"/>
    </source>
</evidence>
<comment type="subcellular location">
    <subcellularLocation>
        <location evidence="1">Membrane</location>
        <topology evidence="1">Multi-pass membrane protein</topology>
    </subcellularLocation>
</comment>
<comment type="caution">
    <text evidence="10">The sequence shown here is derived from an EMBL/GenBank/DDBJ whole genome shotgun (WGS) entry which is preliminary data.</text>
</comment>